<keyword evidence="4" id="KW-1185">Reference proteome</keyword>
<evidence type="ECO:0000313" key="3">
    <source>
        <dbReference type="Proteomes" id="UP000252795"/>
    </source>
</evidence>
<dbReference type="Proteomes" id="UP000252795">
    <property type="component" value="Unassembled WGS sequence"/>
</dbReference>
<accession>A0A368V6X7</accession>
<protein>
    <submittedName>
        <fullName evidence="2">Uncharacterized protein</fullName>
    </submittedName>
</protein>
<evidence type="ECO:0000313" key="4">
    <source>
        <dbReference type="Proteomes" id="UP000253065"/>
    </source>
</evidence>
<sequence>MQLDHILRRLDFSALSETERKRYINRMIRIVSVIEAQFPHVTRPEQIKLKNCQFFRNVWLPAHSSSDATKSEYMRALGLIIRATGRPETWMGALGVKTATGQGGRPGKIGVKQSKKYYC</sequence>
<proteinExistence type="predicted"/>
<dbReference type="EMBL" id="QPJB01000003">
    <property type="protein sequence ID" value="RCW36553.1"/>
    <property type="molecule type" value="Genomic_DNA"/>
</dbReference>
<gene>
    <name evidence="2" type="ORF">DET51_103347</name>
    <name evidence="1" type="ORF">DET64_103347</name>
</gene>
<name>A0A368V6X7_MARNT</name>
<dbReference type="EMBL" id="QNSA01000003">
    <property type="protein sequence ID" value="RBP75744.1"/>
    <property type="molecule type" value="Genomic_DNA"/>
</dbReference>
<comment type="caution">
    <text evidence="2">The sequence shown here is derived from an EMBL/GenBank/DDBJ whole genome shotgun (WGS) entry which is preliminary data.</text>
</comment>
<dbReference type="AlphaFoldDB" id="A0A368V6X7"/>
<evidence type="ECO:0000313" key="2">
    <source>
        <dbReference type="EMBL" id="RCW36553.1"/>
    </source>
</evidence>
<reference evidence="2 3" key="1">
    <citation type="submission" date="2018-07" db="EMBL/GenBank/DDBJ databases">
        <title>Freshwater and sediment microbial communities from various areas in North America, analyzing microbe dynamics in response to fracking.</title>
        <authorList>
            <person name="Lamendella R."/>
        </authorList>
    </citation>
    <scope>NUCLEOTIDE SEQUENCE [LARGE SCALE GENOMIC DNA]</scope>
    <source>
        <strain evidence="2 3">114E</strain>
        <strain evidence="1 4">114E_o</strain>
    </source>
</reference>
<organism evidence="2 3">
    <name type="scientific">Marinobacter nauticus</name>
    <name type="common">Marinobacter hydrocarbonoclasticus</name>
    <name type="synonym">Marinobacter aquaeolei</name>
    <dbReference type="NCBI Taxonomy" id="2743"/>
    <lineage>
        <taxon>Bacteria</taxon>
        <taxon>Pseudomonadati</taxon>
        <taxon>Pseudomonadota</taxon>
        <taxon>Gammaproteobacteria</taxon>
        <taxon>Pseudomonadales</taxon>
        <taxon>Marinobacteraceae</taxon>
        <taxon>Marinobacter</taxon>
    </lineage>
</organism>
<evidence type="ECO:0000313" key="1">
    <source>
        <dbReference type="EMBL" id="RBP75744.1"/>
    </source>
</evidence>
<dbReference type="Proteomes" id="UP000253065">
    <property type="component" value="Unassembled WGS sequence"/>
</dbReference>